<keyword evidence="2" id="KW-1185">Reference proteome</keyword>
<organism evidence="1 2">
    <name type="scientific">Diplocarpon coronariae</name>
    <dbReference type="NCBI Taxonomy" id="2795749"/>
    <lineage>
        <taxon>Eukaryota</taxon>
        <taxon>Fungi</taxon>
        <taxon>Dikarya</taxon>
        <taxon>Ascomycota</taxon>
        <taxon>Pezizomycotina</taxon>
        <taxon>Leotiomycetes</taxon>
        <taxon>Helotiales</taxon>
        <taxon>Drepanopezizaceae</taxon>
        <taxon>Diplocarpon</taxon>
    </lineage>
</organism>
<sequence length="370" mass="39473">MSTSPSTASFLAGTAAPLESHSPVAASDARAAQIPLQTFNLPAFPAEAFSAGLTALILTSDIKLAEYQSLLEQPFSVPDLPPTIKSLTLELFSLGYPPGFLTAVGKRLPGLTSLTLYSQLLAGTTPHSRNDALTFVRCQSQLREIHLLDVFASEGFYAHLAASVGPALRFLEINFTYRHSDPDFLQNLPRQEVAPWVRGGLLGLTASISRPDGTGDDDDREGTELGILPVQTKDSGELVERLRRVGGEMVMLDLTMFQLDLESVGRVVDACPQLKMLGITVGLETGWRELFALLGTEGRGRGIEVLEVVAAPGVAFVASVQGGEAAGLSQDVLVAVGAAGCPELKRVKVSILRTHGEQWVKDGGEWALRA</sequence>
<accession>A0A218YYN2</accession>
<dbReference type="EMBL" id="MZNU01000302">
    <property type="protein sequence ID" value="OWP00901.1"/>
    <property type="molecule type" value="Genomic_DNA"/>
</dbReference>
<reference evidence="1 2" key="1">
    <citation type="submission" date="2017-04" db="EMBL/GenBank/DDBJ databases">
        <title>Draft genome sequence of Marssonina coronaria NL1: causal agent of apple blotch.</title>
        <authorList>
            <person name="Cheng Q."/>
        </authorList>
    </citation>
    <scope>NUCLEOTIDE SEQUENCE [LARGE SCALE GENOMIC DNA]</scope>
    <source>
        <strain evidence="1 2">NL1</strain>
    </source>
</reference>
<comment type="caution">
    <text evidence="1">The sequence shown here is derived from an EMBL/GenBank/DDBJ whole genome shotgun (WGS) entry which is preliminary data.</text>
</comment>
<name>A0A218YYN2_9HELO</name>
<dbReference type="Proteomes" id="UP000242519">
    <property type="component" value="Unassembled WGS sequence"/>
</dbReference>
<gene>
    <name evidence="1" type="ORF">B2J93_2594</name>
</gene>
<proteinExistence type="predicted"/>
<evidence type="ECO:0000313" key="2">
    <source>
        <dbReference type="Proteomes" id="UP000242519"/>
    </source>
</evidence>
<dbReference type="AlphaFoldDB" id="A0A218YYN2"/>
<protein>
    <submittedName>
        <fullName evidence="1">Uncharacterized protein</fullName>
    </submittedName>
</protein>
<dbReference type="OrthoDB" id="5356476at2759"/>
<dbReference type="STRING" id="503106.A0A218YYN2"/>
<dbReference type="InParanoid" id="A0A218YYN2"/>
<evidence type="ECO:0000313" key="1">
    <source>
        <dbReference type="EMBL" id="OWP00901.1"/>
    </source>
</evidence>